<feature type="compositionally biased region" description="Low complexity" evidence="1">
    <location>
        <begin position="1"/>
        <end position="12"/>
    </location>
</feature>
<evidence type="ECO:0000313" key="4">
    <source>
        <dbReference type="Proteomes" id="UP000051757"/>
    </source>
</evidence>
<feature type="region of interest" description="Disordered" evidence="1">
    <location>
        <begin position="1"/>
        <end position="22"/>
    </location>
</feature>
<evidence type="ECO:0000256" key="1">
    <source>
        <dbReference type="SAM" id="MobiDB-lite"/>
    </source>
</evidence>
<dbReference type="EMBL" id="LLXV01000055">
    <property type="protein sequence ID" value="KRG48725.1"/>
    <property type="molecule type" value="Genomic_DNA"/>
</dbReference>
<evidence type="ECO:0000313" key="3">
    <source>
        <dbReference type="EMBL" id="KRG48725.1"/>
    </source>
</evidence>
<organism evidence="3 4">
    <name type="scientific">Stenotrophomonas beteli</name>
    <dbReference type="NCBI Taxonomy" id="3384461"/>
    <lineage>
        <taxon>Bacteria</taxon>
        <taxon>Pseudomonadati</taxon>
        <taxon>Pseudomonadota</taxon>
        <taxon>Gammaproteobacteria</taxon>
        <taxon>Lysobacterales</taxon>
        <taxon>Lysobacteraceae</taxon>
        <taxon>Stenotrophomonas</taxon>
        <taxon>Stenotrophomonas maltophilia group</taxon>
    </lineage>
</organism>
<dbReference type="AlphaFoldDB" id="A0A0R0AUP6"/>
<sequence length="79" mass="8428">MRITDQAQSQADASDDVGCPASGARPTHLQWIGDLQADFMGIGIRNRGIWIMSSPALVGFAAMLFVPLRTAQPARLDSG</sequence>
<keyword evidence="2" id="KW-1133">Transmembrane helix</keyword>
<proteinExistence type="predicted"/>
<protein>
    <submittedName>
        <fullName evidence="3">Uncharacterized protein</fullName>
    </submittedName>
</protein>
<keyword evidence="2" id="KW-0812">Transmembrane</keyword>
<gene>
    <name evidence="3" type="ORF">ARC23_02560</name>
</gene>
<evidence type="ECO:0000256" key="2">
    <source>
        <dbReference type="SAM" id="Phobius"/>
    </source>
</evidence>
<keyword evidence="2" id="KW-0472">Membrane</keyword>
<accession>A0A0R0AUP6</accession>
<reference evidence="3 4" key="1">
    <citation type="journal article" date="2016" name="Front. Microbiol.">
        <title>Genome Sequence of Type Strains of Genus Stenotrophomonas.</title>
        <authorList>
            <person name="Patil P.P."/>
            <person name="Midha S."/>
            <person name="Kumar S."/>
            <person name="Patil P.B."/>
        </authorList>
    </citation>
    <scope>NUCLEOTIDE SEQUENCE [LARGE SCALE GENOMIC DNA]</scope>
    <source>
        <strain evidence="3 4">LMG 978</strain>
    </source>
</reference>
<keyword evidence="4" id="KW-1185">Reference proteome</keyword>
<dbReference type="Proteomes" id="UP000051757">
    <property type="component" value="Unassembled WGS sequence"/>
</dbReference>
<comment type="caution">
    <text evidence="3">The sequence shown here is derived from an EMBL/GenBank/DDBJ whole genome shotgun (WGS) entry which is preliminary data.</text>
</comment>
<feature type="transmembrane region" description="Helical" evidence="2">
    <location>
        <begin position="49"/>
        <end position="68"/>
    </location>
</feature>
<name>A0A0R0AUP6_9GAMM</name>